<gene>
    <name evidence="1" type="ORF">ACFP3U_27105</name>
</gene>
<dbReference type="RefSeq" id="WP_380228315.1">
    <property type="nucleotide sequence ID" value="NZ_JBHSOF010000042.1"/>
</dbReference>
<dbReference type="Proteomes" id="UP001595975">
    <property type="component" value="Unassembled WGS sequence"/>
</dbReference>
<dbReference type="EMBL" id="JBHSOF010000042">
    <property type="protein sequence ID" value="MFC5666621.1"/>
    <property type="molecule type" value="Genomic_DNA"/>
</dbReference>
<proteinExistence type="predicted"/>
<keyword evidence="2" id="KW-1185">Reference proteome</keyword>
<comment type="caution">
    <text evidence="1">The sequence shown here is derived from an EMBL/GenBank/DDBJ whole genome shotgun (WGS) entry which is preliminary data.</text>
</comment>
<sequence>MHTEWDLAHTDYSAPLDRPLPAGLTDSEADWHQRLAQAPNGHLLREDANAMLASLTAGGPVYLLHLTRSLDEIRSSGHLLASTGCLIGAVYGSPLTPLPGGALRPHNLGSYLLDARHGPASRRDSTPLVIQVTPARPAPVKGLDYLRLGGIHLRTYQACRHVLTAAEDDQVLRSVVDRVCVAAPFLDKLLHNASGGTTPEESFIDALAAAEPVFPYLGYLYFETVAEYLMLHSTSRATREYADRGEMNNRLYKELAFSAVDSMGILFDLGRFYPDHARLLDLVGRIEPGLAASAADYVGRRMSHLFAATSLTPRQDIRDFTFHEVDLGAMAETAPHLLGQLIFREIRLLDRYPQLYHCFEQAKALQAWAYWNREGIPTPFNGVIPKGEIGINPAYPDAQFTVWTAESCGRGLLHPVEEVTAVPTPRLTPWLVAPLRDRTEEERWINRPPAPMRRPIRVPGRTR</sequence>
<reference evidence="2" key="1">
    <citation type="journal article" date="2019" name="Int. J. Syst. Evol. Microbiol.">
        <title>The Global Catalogue of Microorganisms (GCM) 10K type strain sequencing project: providing services to taxonomists for standard genome sequencing and annotation.</title>
        <authorList>
            <consortium name="The Broad Institute Genomics Platform"/>
            <consortium name="The Broad Institute Genome Sequencing Center for Infectious Disease"/>
            <person name="Wu L."/>
            <person name="Ma J."/>
        </authorList>
    </citation>
    <scope>NUCLEOTIDE SEQUENCE [LARGE SCALE GENOMIC DNA]</scope>
    <source>
        <strain evidence="2">CGMCC 4.1437</strain>
    </source>
</reference>
<evidence type="ECO:0000313" key="2">
    <source>
        <dbReference type="Proteomes" id="UP001595975"/>
    </source>
</evidence>
<evidence type="ECO:0000313" key="1">
    <source>
        <dbReference type="EMBL" id="MFC5666621.1"/>
    </source>
</evidence>
<accession>A0ABW0X858</accession>
<name>A0ABW0X858_9ACTN</name>
<protein>
    <submittedName>
        <fullName evidence="1">Uncharacterized protein</fullName>
    </submittedName>
</protein>
<organism evidence="1 2">
    <name type="scientific">Kitasatospora misakiensis</name>
    <dbReference type="NCBI Taxonomy" id="67330"/>
    <lineage>
        <taxon>Bacteria</taxon>
        <taxon>Bacillati</taxon>
        <taxon>Actinomycetota</taxon>
        <taxon>Actinomycetes</taxon>
        <taxon>Kitasatosporales</taxon>
        <taxon>Streptomycetaceae</taxon>
        <taxon>Kitasatospora</taxon>
    </lineage>
</organism>